<dbReference type="SUPFAM" id="SSF81301">
    <property type="entry name" value="Nucleotidyltransferase"/>
    <property type="match status" value="1"/>
</dbReference>
<dbReference type="Proteomes" id="UP000300142">
    <property type="component" value="Unassembled WGS sequence"/>
</dbReference>
<dbReference type="RefSeq" id="WP_137667305.1">
    <property type="nucleotide sequence ID" value="NZ_BJCE01000055.1"/>
</dbReference>
<evidence type="ECO:0000259" key="1">
    <source>
        <dbReference type="Pfam" id="PF01909"/>
    </source>
</evidence>
<dbReference type="Pfam" id="PF01909">
    <property type="entry name" value="NTP_transf_2"/>
    <property type="match status" value="1"/>
</dbReference>
<gene>
    <name evidence="2" type="ORF">SR1949_20380</name>
</gene>
<name>A0A479ZXK5_9CYAN</name>
<dbReference type="CDD" id="cd05403">
    <property type="entry name" value="NT_KNTase_like"/>
    <property type="match status" value="1"/>
</dbReference>
<dbReference type="AlphaFoldDB" id="A0A479ZXK5"/>
<dbReference type="PANTHER" id="PTHR37030">
    <property type="entry name" value="NUCLEOTIDYLTRANSFERASE"/>
    <property type="match status" value="1"/>
</dbReference>
<dbReference type="InterPro" id="IPR043519">
    <property type="entry name" value="NT_sf"/>
</dbReference>
<protein>
    <recommendedName>
        <fullName evidence="1">Polymerase nucleotidyl transferase domain-containing protein</fullName>
    </recommendedName>
</protein>
<comment type="caution">
    <text evidence="2">The sequence shown here is derived from an EMBL/GenBank/DDBJ whole genome shotgun (WGS) entry which is preliminary data.</text>
</comment>
<evidence type="ECO:0000313" key="3">
    <source>
        <dbReference type="Proteomes" id="UP000300142"/>
    </source>
</evidence>
<dbReference type="EMBL" id="BJCE01000055">
    <property type="protein sequence ID" value="GCL36932.1"/>
    <property type="molecule type" value="Genomic_DNA"/>
</dbReference>
<dbReference type="InterPro" id="IPR002934">
    <property type="entry name" value="Polymerase_NTP_transf_dom"/>
</dbReference>
<feature type="domain" description="Polymerase nucleotidyl transferase" evidence="1">
    <location>
        <begin position="24"/>
        <end position="96"/>
    </location>
</feature>
<dbReference type="GO" id="GO:0016779">
    <property type="term" value="F:nucleotidyltransferase activity"/>
    <property type="evidence" value="ECO:0007669"/>
    <property type="project" value="InterPro"/>
</dbReference>
<dbReference type="Gene3D" id="3.30.460.10">
    <property type="entry name" value="Beta Polymerase, domain 2"/>
    <property type="match status" value="1"/>
</dbReference>
<sequence>MNTENIPAKIITGELLDDITQRLVSALNPEQVILFGSYAYGEPTEDSDVDLLVIISDSNEPRYRRARQAYKALHGIGIPKDILVMTRAEVERKSTVASSLVSQALSQGKILYG</sequence>
<organism evidence="2 3">
    <name type="scientific">Sphaerospermopsis reniformis</name>
    <dbReference type="NCBI Taxonomy" id="531300"/>
    <lineage>
        <taxon>Bacteria</taxon>
        <taxon>Bacillati</taxon>
        <taxon>Cyanobacteriota</taxon>
        <taxon>Cyanophyceae</taxon>
        <taxon>Nostocales</taxon>
        <taxon>Aphanizomenonaceae</taxon>
        <taxon>Sphaerospermopsis</taxon>
    </lineage>
</organism>
<keyword evidence="3" id="KW-1185">Reference proteome</keyword>
<reference evidence="3" key="1">
    <citation type="submission" date="2019-02" db="EMBL/GenBank/DDBJ databases">
        <title>Draft genome sequence of Sphaerospermopsis reniformis NIES-1949.</title>
        <authorList>
            <person name="Yamaguchi H."/>
            <person name="Suzuki S."/>
            <person name="Kawachi M."/>
        </authorList>
    </citation>
    <scope>NUCLEOTIDE SEQUENCE [LARGE SCALE GENOMIC DNA]</scope>
    <source>
        <strain evidence="3">NIES-1949</strain>
    </source>
</reference>
<accession>A0A479ZXK5</accession>
<evidence type="ECO:0000313" key="2">
    <source>
        <dbReference type="EMBL" id="GCL36932.1"/>
    </source>
</evidence>
<dbReference type="PANTHER" id="PTHR37030:SF1">
    <property type="entry name" value="NUCLEOTIDYLTRANSFERASE"/>
    <property type="match status" value="1"/>
</dbReference>
<proteinExistence type="predicted"/>